<evidence type="ECO:0000313" key="4">
    <source>
        <dbReference type="Proteomes" id="UP000296883"/>
    </source>
</evidence>
<dbReference type="EMBL" id="SRHU01000002">
    <property type="protein sequence ID" value="TFZ43285.1"/>
    <property type="molecule type" value="Genomic_DNA"/>
</dbReference>
<organism evidence="3 5">
    <name type="scientific">Vagococcus xieshaowenii</name>
    <dbReference type="NCBI Taxonomy" id="2562451"/>
    <lineage>
        <taxon>Bacteria</taxon>
        <taxon>Bacillati</taxon>
        <taxon>Bacillota</taxon>
        <taxon>Bacilli</taxon>
        <taxon>Lactobacillales</taxon>
        <taxon>Enterococcaceae</taxon>
        <taxon>Vagococcus</taxon>
    </lineage>
</organism>
<dbReference type="PANTHER" id="PTHR37291">
    <property type="entry name" value="5-METHYLCYTOSINE-SPECIFIC RESTRICTION ENZYME B"/>
    <property type="match status" value="1"/>
</dbReference>
<feature type="domain" description="ATPase dynein-related AAA" evidence="1">
    <location>
        <begin position="596"/>
        <end position="662"/>
    </location>
</feature>
<keyword evidence="4" id="KW-1185">Reference proteome</keyword>
<accession>A0AAJ5JMU1</accession>
<gene>
    <name evidence="3" type="ORF">E4031_00245</name>
    <name evidence="2" type="ORF">E4Z98_05875</name>
</gene>
<dbReference type="GO" id="GO:0016887">
    <property type="term" value="F:ATP hydrolysis activity"/>
    <property type="evidence" value="ECO:0007669"/>
    <property type="project" value="InterPro"/>
</dbReference>
<reference evidence="2 4" key="2">
    <citation type="journal article" date="2020" name="Int. J. Syst. Evol. Microbiol.">
        <title>Vagococcus xieshaowenii sp. nov., isolated from snow finch (Montifringilla taczanowskii) cloacal content.</title>
        <authorList>
            <person name="Ge Y."/>
            <person name="Yang J."/>
            <person name="Lai X.H."/>
            <person name="Zhang G."/>
            <person name="Jin D."/>
            <person name="Lu S."/>
            <person name="Wang B."/>
            <person name="Huang Y."/>
            <person name="Huang Y."/>
            <person name="Ren Z."/>
            <person name="Zhang X."/>
            <person name="Xu J."/>
        </authorList>
    </citation>
    <scope>NUCLEOTIDE SEQUENCE [LARGE SCALE GENOMIC DNA]</scope>
    <source>
        <strain evidence="4">personal::cf-49</strain>
        <strain evidence="2">Personal::cf-49</strain>
    </source>
</reference>
<protein>
    <submittedName>
        <fullName evidence="3">AAA family ATPase</fullName>
    </submittedName>
</protein>
<evidence type="ECO:0000313" key="3">
    <source>
        <dbReference type="EMBL" id="TFZ43285.1"/>
    </source>
</evidence>
<dbReference type="Pfam" id="PF07728">
    <property type="entry name" value="AAA_5"/>
    <property type="match status" value="1"/>
</dbReference>
<evidence type="ECO:0000259" key="1">
    <source>
        <dbReference type="Pfam" id="PF07728"/>
    </source>
</evidence>
<dbReference type="PANTHER" id="PTHR37291:SF1">
    <property type="entry name" value="TYPE IV METHYL-DIRECTED RESTRICTION ENZYME ECOKMCRB SUBUNIT"/>
    <property type="match status" value="1"/>
</dbReference>
<dbReference type="SUPFAM" id="SSF52540">
    <property type="entry name" value="P-loop containing nucleoside triphosphate hydrolases"/>
    <property type="match status" value="1"/>
</dbReference>
<dbReference type="EMBL" id="CP038865">
    <property type="protein sequence ID" value="QCA28868.1"/>
    <property type="molecule type" value="Genomic_DNA"/>
</dbReference>
<dbReference type="Proteomes" id="UP000296883">
    <property type="component" value="Chromosome"/>
</dbReference>
<reference evidence="3 5" key="1">
    <citation type="submission" date="2019-03" db="EMBL/GenBank/DDBJ databases">
        <title>Vagococcus sp. was isolated fron gut of Carduelis flavirostris.</title>
        <authorList>
            <person name="Ge Y."/>
        </authorList>
    </citation>
    <scope>NUCLEOTIDE SEQUENCE [LARGE SCALE GENOMIC DNA]</scope>
    <source>
        <strain evidence="3 5">CF-210</strain>
    </source>
</reference>
<evidence type="ECO:0000313" key="5">
    <source>
        <dbReference type="Proteomes" id="UP000297725"/>
    </source>
</evidence>
<dbReference type="InterPro" id="IPR027417">
    <property type="entry name" value="P-loop_NTPase"/>
</dbReference>
<sequence>MYDNQYNNNCFLRGSIMINYLQLFDKWYPNTYGLKYYPKECTKHYLKEERDSLYNKLTKNEKQLVNDQKKYRLRSVFSTKRYLENTEWEFDRLEVDWNYQKKVSKNLRCKCGYPLKYQYVIKSTKSNQKMGLGITHFKDHLNISQKVADEIKRGINRIDVSMDELLWLKDRKYEFPEDLWKKYNFALYRNNSYNEPVKLNKTLGIRFSEFKRTNFPIFTADYQAILQEIRKVDLHLMEYSPNLNPYRNVFESFMLDTKDNMELVLFEPEDDFKQQLKQNKITRKEIEAHIELKYTPQYFERLARNLDGWNIKKEKDVVTRVKSFFKMKKVKLDEDKLIIDVFTKYKQYGWSDNFFLCLPLIYRTGLKKASSNLIKKQPVQSAKASKTLINHEVTKELNEEIIMNSREASINKFKIYLDEFLTAIEDARSQIIANNIGRENYFKLIESKRETLLSDIELTREFMDGHNLVEFPFIKFGDVFLYYDSQATLYQKNFVLLSTSHPKQSIGNFLEKKSIASMRGIYDSVWHVSSNKIALGNSYSYEKLFSILEKLNNGKSHVDINEQEVLPENESLKINDSLEEKEGILEYIEKTFVSKNIILTGPSGVGKTYLAKKIASEMIGISIEELNNHDQFEFIQFHQDYAYDDFVGGAKLIIDEEQKMQYRIRPGIFTEFLNRVNLNENHVRTDFFEESWDAFFEKVKNNFKNTETASYEIKNTSGEVIQIQPYFQAENQGVRIKGQNRHTYTKDDLYQIYLNNDSPYKNREIDYSKLIIEELKRHFDLNDYYDMGKISQPKPFVFVIDEIDQGNFINIFGELSFAMERENRGVKGKIISKYQKLLGRNNQHSFIPENVYIIGTMSSINNSQAKKQELFRKFRVLTVPSTMPEQLEKLDSLPQGKETINRMLSLNKAISSTIELDEKHHIGVGYFLKIEELQGDFELLWEEYIEPVLKNYLGTTKDHQKLLVNFKKAYNKV</sequence>
<proteinExistence type="predicted"/>
<dbReference type="InterPro" id="IPR052934">
    <property type="entry name" value="Methyl-DNA_Rec/Restrict_Enz"/>
</dbReference>
<dbReference type="Proteomes" id="UP000297725">
    <property type="component" value="Unassembled WGS sequence"/>
</dbReference>
<evidence type="ECO:0000313" key="2">
    <source>
        <dbReference type="EMBL" id="QCA28868.1"/>
    </source>
</evidence>
<name>A0AAJ5JMU1_9ENTE</name>
<dbReference type="InterPro" id="IPR011704">
    <property type="entry name" value="ATPase_dyneun-rel_AAA"/>
</dbReference>
<dbReference type="Gene3D" id="3.40.50.300">
    <property type="entry name" value="P-loop containing nucleotide triphosphate hydrolases"/>
    <property type="match status" value="1"/>
</dbReference>
<dbReference type="AlphaFoldDB" id="A0AAJ5JMU1"/>
<dbReference type="GO" id="GO:0005524">
    <property type="term" value="F:ATP binding"/>
    <property type="evidence" value="ECO:0007669"/>
    <property type="project" value="InterPro"/>
</dbReference>